<feature type="compositionally biased region" description="Polar residues" evidence="1">
    <location>
        <begin position="40"/>
        <end position="64"/>
    </location>
</feature>
<dbReference type="EMBL" id="OU963866">
    <property type="protein sequence ID" value="CAH0390029.1"/>
    <property type="molecule type" value="Genomic_DNA"/>
</dbReference>
<keyword evidence="3" id="KW-1185">Reference proteome</keyword>
<reference evidence="2" key="1">
    <citation type="submission" date="2021-12" db="EMBL/GenBank/DDBJ databases">
        <authorList>
            <person name="King R."/>
        </authorList>
    </citation>
    <scope>NUCLEOTIDE SEQUENCE</scope>
</reference>
<feature type="region of interest" description="Disordered" evidence="1">
    <location>
        <begin position="201"/>
        <end position="224"/>
    </location>
</feature>
<accession>A0A9P0AGG3</accession>
<feature type="compositionally biased region" description="Polar residues" evidence="1">
    <location>
        <begin position="201"/>
        <end position="212"/>
    </location>
</feature>
<proteinExistence type="predicted"/>
<feature type="compositionally biased region" description="Polar residues" evidence="1">
    <location>
        <begin position="8"/>
        <end position="32"/>
    </location>
</feature>
<protein>
    <submittedName>
        <fullName evidence="2">Uncharacterized protein</fullName>
    </submittedName>
</protein>
<sequence length="224" mass="25569">MRSGIRRSYSNNDAPSTSRPRRTLTGSQTFPSRGTPRAWSMSTTADSHPTSQRGSPQPTFESPSSDAQLAFLIQNRDEDPCKKIRFTPEESENYRLSPEWILAETSCRGALVAYNTLMSRHHNTSACSGIPLDAECRYIKRRSTRVWEWTCTVRVRNHFLVAFICCDPTRIEHLDYWLKTMDPPLTLRSIRYDRSKSLNIPLSSSEGGTPSKPTFIPEEDDDDF</sequence>
<evidence type="ECO:0000256" key="1">
    <source>
        <dbReference type="SAM" id="MobiDB-lite"/>
    </source>
</evidence>
<dbReference type="KEGG" id="btab:109042197"/>
<name>A0A9P0AGG3_BEMTA</name>
<evidence type="ECO:0000313" key="3">
    <source>
        <dbReference type="Proteomes" id="UP001152759"/>
    </source>
</evidence>
<evidence type="ECO:0000313" key="2">
    <source>
        <dbReference type="EMBL" id="CAH0390029.1"/>
    </source>
</evidence>
<organism evidence="2 3">
    <name type="scientific">Bemisia tabaci</name>
    <name type="common">Sweetpotato whitefly</name>
    <name type="synonym">Aleurodes tabaci</name>
    <dbReference type="NCBI Taxonomy" id="7038"/>
    <lineage>
        <taxon>Eukaryota</taxon>
        <taxon>Metazoa</taxon>
        <taxon>Ecdysozoa</taxon>
        <taxon>Arthropoda</taxon>
        <taxon>Hexapoda</taxon>
        <taxon>Insecta</taxon>
        <taxon>Pterygota</taxon>
        <taxon>Neoptera</taxon>
        <taxon>Paraneoptera</taxon>
        <taxon>Hemiptera</taxon>
        <taxon>Sternorrhyncha</taxon>
        <taxon>Aleyrodoidea</taxon>
        <taxon>Aleyrodidae</taxon>
        <taxon>Aleyrodinae</taxon>
        <taxon>Bemisia</taxon>
    </lineage>
</organism>
<dbReference type="Proteomes" id="UP001152759">
    <property type="component" value="Chromosome 5"/>
</dbReference>
<feature type="region of interest" description="Disordered" evidence="1">
    <location>
        <begin position="1"/>
        <end position="64"/>
    </location>
</feature>
<gene>
    <name evidence="2" type="ORF">BEMITA_LOCUS8793</name>
</gene>
<dbReference type="AlphaFoldDB" id="A0A9P0AGG3"/>